<dbReference type="OrthoDB" id="9798439at2"/>
<dbReference type="InterPro" id="IPR007138">
    <property type="entry name" value="ABM_dom"/>
</dbReference>
<name>A0A1M6UQZ9_9FIRM</name>
<keyword evidence="3" id="KW-1185">Reference proteome</keyword>
<evidence type="ECO:0000259" key="1">
    <source>
        <dbReference type="PROSITE" id="PS51725"/>
    </source>
</evidence>
<dbReference type="PROSITE" id="PS51725">
    <property type="entry name" value="ABM"/>
    <property type="match status" value="1"/>
</dbReference>
<evidence type="ECO:0000313" key="3">
    <source>
        <dbReference type="Proteomes" id="UP000183997"/>
    </source>
</evidence>
<dbReference type="InterPro" id="IPR011008">
    <property type="entry name" value="Dimeric_a/b-barrel"/>
</dbReference>
<accession>A0A1M6UQZ9</accession>
<proteinExistence type="predicted"/>
<dbReference type="RefSeq" id="WP_072915701.1">
    <property type="nucleotide sequence ID" value="NZ_FRAR01000021.1"/>
</dbReference>
<sequence>MILVLFEVTIKKDCMDGYLTIAAKLKDNLTKAKGFIRSERFSSLVNERKLLSLSVWEDEEAVTEWRNQHEHRKSQLQGRESVFESYTITVASLLRSYTDTERQEAPKDSNNFFKNIEWAF</sequence>
<dbReference type="PANTHER" id="PTHR37811">
    <property type="entry name" value="BLL5343 PROTEIN"/>
    <property type="match status" value="1"/>
</dbReference>
<dbReference type="Pfam" id="PF03992">
    <property type="entry name" value="ABM"/>
    <property type="match status" value="1"/>
</dbReference>
<dbReference type="STRING" id="1121421.SAMN02745123_02887"/>
<organism evidence="2 3">
    <name type="scientific">Desulforamulus aeronauticus DSM 10349</name>
    <dbReference type="NCBI Taxonomy" id="1121421"/>
    <lineage>
        <taxon>Bacteria</taxon>
        <taxon>Bacillati</taxon>
        <taxon>Bacillota</taxon>
        <taxon>Clostridia</taxon>
        <taxon>Eubacteriales</taxon>
        <taxon>Peptococcaceae</taxon>
        <taxon>Desulforamulus</taxon>
    </lineage>
</organism>
<dbReference type="InterPro" id="IPR052936">
    <property type="entry name" value="Jasmonate_Hydroxylase-like"/>
</dbReference>
<dbReference type="Proteomes" id="UP000183997">
    <property type="component" value="Unassembled WGS sequence"/>
</dbReference>
<reference evidence="3" key="1">
    <citation type="submission" date="2016-11" db="EMBL/GenBank/DDBJ databases">
        <authorList>
            <person name="Varghese N."/>
            <person name="Submissions S."/>
        </authorList>
    </citation>
    <scope>NUCLEOTIDE SEQUENCE [LARGE SCALE GENOMIC DNA]</scope>
    <source>
        <strain evidence="3">DSM 10349</strain>
    </source>
</reference>
<keyword evidence="2" id="KW-0503">Monooxygenase</keyword>
<feature type="domain" description="ABM" evidence="1">
    <location>
        <begin position="2"/>
        <end position="90"/>
    </location>
</feature>
<dbReference type="SUPFAM" id="SSF54909">
    <property type="entry name" value="Dimeric alpha+beta barrel"/>
    <property type="match status" value="1"/>
</dbReference>
<dbReference type="GO" id="GO:0004497">
    <property type="term" value="F:monooxygenase activity"/>
    <property type="evidence" value="ECO:0007669"/>
    <property type="project" value="UniProtKB-KW"/>
</dbReference>
<protein>
    <submittedName>
        <fullName evidence="2">Heme-degrading monooxygenase HmoA</fullName>
    </submittedName>
</protein>
<evidence type="ECO:0000313" key="2">
    <source>
        <dbReference type="EMBL" id="SHK71599.1"/>
    </source>
</evidence>
<dbReference type="AlphaFoldDB" id="A0A1M6UQZ9"/>
<dbReference type="Gene3D" id="3.30.70.100">
    <property type="match status" value="1"/>
</dbReference>
<dbReference type="EMBL" id="FRAR01000021">
    <property type="protein sequence ID" value="SHK71599.1"/>
    <property type="molecule type" value="Genomic_DNA"/>
</dbReference>
<keyword evidence="2" id="KW-0560">Oxidoreductase</keyword>
<dbReference type="PANTHER" id="PTHR37811:SF2">
    <property type="entry name" value="ABM DOMAIN-CONTAINING PROTEIN"/>
    <property type="match status" value="1"/>
</dbReference>
<gene>
    <name evidence="2" type="ORF">SAMN02745123_02887</name>
</gene>